<keyword evidence="10" id="KW-1185">Reference proteome</keyword>
<feature type="transmembrane region" description="Helical" evidence="7">
    <location>
        <begin position="329"/>
        <end position="347"/>
    </location>
</feature>
<gene>
    <name evidence="9" type="ORF">EDS130_LOCUS17585</name>
    <name evidence="8" type="ORF">XAT740_LOCUS12196</name>
</gene>
<keyword evidence="4 7" id="KW-0812">Transmembrane</keyword>
<dbReference type="OrthoDB" id="10035350at2759"/>
<dbReference type="AlphaFoldDB" id="A0A814FDB8"/>
<feature type="transmembrane region" description="Helical" evidence="7">
    <location>
        <begin position="261"/>
        <end position="280"/>
    </location>
</feature>
<feature type="transmembrane region" description="Helical" evidence="7">
    <location>
        <begin position="155"/>
        <end position="178"/>
    </location>
</feature>
<comment type="caution">
    <text evidence="8">The sequence shown here is derived from an EMBL/GenBank/DDBJ whole genome shotgun (WGS) entry which is preliminary data.</text>
</comment>
<dbReference type="Proteomes" id="UP000663852">
    <property type="component" value="Unassembled WGS sequence"/>
</dbReference>
<evidence type="ECO:0000313" key="9">
    <source>
        <dbReference type="EMBL" id="CAF1054172.1"/>
    </source>
</evidence>
<dbReference type="GO" id="GO:0005337">
    <property type="term" value="F:nucleoside transmembrane transporter activity"/>
    <property type="evidence" value="ECO:0007669"/>
    <property type="project" value="InterPro"/>
</dbReference>
<dbReference type="EMBL" id="CAJNOJ010000079">
    <property type="protein sequence ID" value="CAF1054172.1"/>
    <property type="molecule type" value="Genomic_DNA"/>
</dbReference>
<feature type="transmembrane region" description="Helical" evidence="7">
    <location>
        <begin position="69"/>
        <end position="87"/>
    </location>
</feature>
<keyword evidence="6 7" id="KW-0472">Membrane</keyword>
<accession>A0A814FDB8</accession>
<evidence type="ECO:0000256" key="6">
    <source>
        <dbReference type="ARBA" id="ARBA00023136"/>
    </source>
</evidence>
<evidence type="ECO:0000256" key="5">
    <source>
        <dbReference type="ARBA" id="ARBA00022989"/>
    </source>
</evidence>
<dbReference type="InterPro" id="IPR036259">
    <property type="entry name" value="MFS_trans_sf"/>
</dbReference>
<feature type="transmembrane region" description="Helical" evidence="7">
    <location>
        <begin position="295"/>
        <end position="317"/>
    </location>
</feature>
<evidence type="ECO:0000256" key="4">
    <source>
        <dbReference type="ARBA" id="ARBA00022692"/>
    </source>
</evidence>
<sequence>MDDCRDEVLPLNTIRTNSREEMEDECSKDHDRIYWRLFFLSIVALWMYQTLVTAQNYYVKFYPTSHVEFWGVFVYGICVFLANILQLTGVYKYGFTKRIISGLIGCIVVGTFLICWSNPNILLVAFAITGGLNTLIESPIYAIGGFFPRESFLQAIQVGAAIAGIVNVIVNTIIRLAVLLVHSSIDHDQLAFYIFISVEIFLCFVAMYVYHQLIRIPSVDIRIKQQMLAFQQEKTGTRTRVELNLIEDEHSYWALIKIVKIHLFVQFYTLFITLALWPGVSCNVTTHGWFKYDGHLWWCSPFVVGAYNLGDLIGRICANSVNQYFSSKICLFSSLLRTIFVLIIFFRHSINNILFLIIVTLLGITNGLVTTVSLMNCTKVITGINNYERAMYLMVTALYFGIACGSIFAAILTIINFV</sequence>
<dbReference type="EMBL" id="CAJNOR010000685">
    <property type="protein sequence ID" value="CAF0981319.1"/>
    <property type="molecule type" value="Genomic_DNA"/>
</dbReference>
<feature type="transmembrane region" description="Helical" evidence="7">
    <location>
        <begin position="99"/>
        <end position="116"/>
    </location>
</feature>
<reference evidence="8" key="1">
    <citation type="submission" date="2021-02" db="EMBL/GenBank/DDBJ databases">
        <authorList>
            <person name="Nowell W R."/>
        </authorList>
    </citation>
    <scope>NUCLEOTIDE SEQUENCE</scope>
</reference>
<feature type="transmembrane region" description="Helical" evidence="7">
    <location>
        <begin position="390"/>
        <end position="415"/>
    </location>
</feature>
<feature type="transmembrane region" description="Helical" evidence="7">
    <location>
        <begin position="33"/>
        <end position="49"/>
    </location>
</feature>
<dbReference type="PANTHER" id="PTHR10332">
    <property type="entry name" value="EQUILIBRATIVE NUCLEOSIDE TRANSPORTER"/>
    <property type="match status" value="1"/>
</dbReference>
<keyword evidence="5 7" id="KW-1133">Transmembrane helix</keyword>
<dbReference type="InterPro" id="IPR002259">
    <property type="entry name" value="Eqnu_transpt"/>
</dbReference>
<dbReference type="GO" id="GO:0005886">
    <property type="term" value="C:plasma membrane"/>
    <property type="evidence" value="ECO:0007669"/>
    <property type="project" value="TreeGrafter"/>
</dbReference>
<evidence type="ECO:0000313" key="8">
    <source>
        <dbReference type="EMBL" id="CAF0981319.1"/>
    </source>
</evidence>
<proteinExistence type="inferred from homology"/>
<organism evidence="8 10">
    <name type="scientific">Adineta ricciae</name>
    <name type="common">Rotifer</name>
    <dbReference type="NCBI Taxonomy" id="249248"/>
    <lineage>
        <taxon>Eukaryota</taxon>
        <taxon>Metazoa</taxon>
        <taxon>Spiralia</taxon>
        <taxon>Gnathifera</taxon>
        <taxon>Rotifera</taxon>
        <taxon>Eurotatoria</taxon>
        <taxon>Bdelloidea</taxon>
        <taxon>Adinetida</taxon>
        <taxon>Adinetidae</taxon>
        <taxon>Adineta</taxon>
    </lineage>
</organism>
<dbReference type="SUPFAM" id="SSF103473">
    <property type="entry name" value="MFS general substrate transporter"/>
    <property type="match status" value="1"/>
</dbReference>
<evidence type="ECO:0000256" key="3">
    <source>
        <dbReference type="ARBA" id="ARBA00022448"/>
    </source>
</evidence>
<evidence type="ECO:0000256" key="1">
    <source>
        <dbReference type="ARBA" id="ARBA00004141"/>
    </source>
</evidence>
<name>A0A814FDB8_ADIRI</name>
<dbReference type="Proteomes" id="UP000663828">
    <property type="component" value="Unassembled WGS sequence"/>
</dbReference>
<comment type="similarity">
    <text evidence="2">Belongs to the SLC29A/ENT transporter (TC 2.A.57) family.</text>
</comment>
<feature type="transmembrane region" description="Helical" evidence="7">
    <location>
        <begin position="190"/>
        <end position="210"/>
    </location>
</feature>
<feature type="transmembrane region" description="Helical" evidence="7">
    <location>
        <begin position="122"/>
        <end position="143"/>
    </location>
</feature>
<protein>
    <submittedName>
        <fullName evidence="8">Uncharacterized protein</fullName>
    </submittedName>
</protein>
<keyword evidence="3" id="KW-0813">Transport</keyword>
<evidence type="ECO:0000256" key="2">
    <source>
        <dbReference type="ARBA" id="ARBA00007965"/>
    </source>
</evidence>
<dbReference type="PANTHER" id="PTHR10332:SF10">
    <property type="entry name" value="EQUILIBRATIVE NUCLEOSIDE TRANSPORTER 4"/>
    <property type="match status" value="1"/>
</dbReference>
<comment type="subcellular location">
    <subcellularLocation>
        <location evidence="1">Membrane</location>
        <topology evidence="1">Multi-pass membrane protein</topology>
    </subcellularLocation>
</comment>
<evidence type="ECO:0000313" key="10">
    <source>
        <dbReference type="Proteomes" id="UP000663828"/>
    </source>
</evidence>
<feature type="transmembrane region" description="Helical" evidence="7">
    <location>
        <begin position="353"/>
        <end position="378"/>
    </location>
</feature>
<evidence type="ECO:0000256" key="7">
    <source>
        <dbReference type="SAM" id="Phobius"/>
    </source>
</evidence>